<dbReference type="EMBL" id="CP088280">
    <property type="protein sequence ID" value="UGX98701.1"/>
    <property type="molecule type" value="Genomic_DNA"/>
</dbReference>
<name>A0A7Z0QJ03_9BRAD</name>
<evidence type="ECO:0000313" key="2">
    <source>
        <dbReference type="EMBL" id="UGX98701.1"/>
    </source>
</evidence>
<dbReference type="InterPro" id="IPR001387">
    <property type="entry name" value="Cro/C1-type_HTH"/>
</dbReference>
<evidence type="ECO:0000313" key="3">
    <source>
        <dbReference type="Proteomes" id="UP000564836"/>
    </source>
</evidence>
<reference evidence="2 3" key="1">
    <citation type="journal article" date="2017" name="Syst. Appl. Microbiol.">
        <title>Soybeans inoculated with root zone soils of Canadian native legumes harbour diverse and novel Bradyrhizobium spp. that possess agricultural potential.</title>
        <authorList>
            <person name="Bromfield E.S.P."/>
            <person name="Cloutier S."/>
            <person name="Tambong J.T."/>
            <person name="Tran Thi T.V."/>
        </authorList>
    </citation>
    <scope>NUCLEOTIDE SEQUENCE [LARGE SCALE GENOMIC DNA]</scope>
    <source>
        <strain evidence="2 3">323S2</strain>
    </source>
</reference>
<dbReference type="EMBL" id="JACBFH010000001">
    <property type="protein sequence ID" value="NYY94454.1"/>
    <property type="molecule type" value="Genomic_DNA"/>
</dbReference>
<evidence type="ECO:0000313" key="1">
    <source>
        <dbReference type="EMBL" id="NYY94454.1"/>
    </source>
</evidence>
<reference evidence="1" key="2">
    <citation type="submission" date="2020-06" db="EMBL/GenBank/DDBJ databases">
        <title>Whole Genome Sequence of Bradyrhizobium sp. Strain 323S2.</title>
        <authorList>
            <person name="Bromfield E.S.P."/>
        </authorList>
    </citation>
    <scope>NUCLEOTIDE SEQUENCE [LARGE SCALE GENOMIC DNA]</scope>
    <source>
        <strain evidence="1">323S2</strain>
    </source>
</reference>
<organism evidence="1">
    <name type="scientific">Bradyrhizobium barranii subsp. barranii</name>
    <dbReference type="NCBI Taxonomy" id="2823807"/>
    <lineage>
        <taxon>Bacteria</taxon>
        <taxon>Pseudomonadati</taxon>
        <taxon>Pseudomonadota</taxon>
        <taxon>Alphaproteobacteria</taxon>
        <taxon>Hyphomicrobiales</taxon>
        <taxon>Nitrobacteraceae</taxon>
        <taxon>Bradyrhizobium</taxon>
        <taxon>Bradyrhizobium barranii</taxon>
    </lineage>
</organism>
<reference evidence="2 3" key="3">
    <citation type="journal article" date="2022" name="Int. J. Syst. Evol. Microbiol.">
        <title>Strains of Bradyrhizobium barranii sp. nov. associated with legumes native to Canada are symbionts of soybeans and belong to different subspecies (subsp. barranii subsp. nov. and subsp. apii subsp. nov.) and symbiovars (sv. glycinearum and sv. septentrionale).</title>
        <authorList>
            <person name="Bromfield E.S.P."/>
            <person name="Cloutier S."/>
            <person name="Wasai-Hara S."/>
            <person name="Minamisawa K."/>
        </authorList>
    </citation>
    <scope>NUCLEOTIDE SEQUENCE [LARGE SCALE GENOMIC DNA]</scope>
    <source>
        <strain evidence="2 3">323S2</strain>
    </source>
</reference>
<dbReference type="InterPro" id="IPR010982">
    <property type="entry name" value="Lambda_DNA-bd_dom_sf"/>
</dbReference>
<accession>A0A7Z0QJ03</accession>
<gene>
    <name evidence="2" type="ORF">G6321_00027740</name>
    <name evidence="1" type="ORF">G6321_40495</name>
</gene>
<sequence length="115" mass="13443">MSTARRRINTAQLGFDTEAYLRRLRLLRHIVSGENQKEFGRRLGISATRWNNLEQGYPMSRDMALLLIQRLPRMSVEWLSLGKTGNLSHHHATQVMRFESIEASSRREMLQHLPD</sequence>
<dbReference type="SUPFAM" id="SSF47413">
    <property type="entry name" value="lambda repressor-like DNA-binding domains"/>
    <property type="match status" value="1"/>
</dbReference>
<proteinExistence type="predicted"/>
<dbReference type="GO" id="GO:0003677">
    <property type="term" value="F:DNA binding"/>
    <property type="evidence" value="ECO:0007669"/>
    <property type="project" value="InterPro"/>
</dbReference>
<dbReference type="RefSeq" id="WP_038943583.1">
    <property type="nucleotide sequence ID" value="NZ_CP088280.1"/>
</dbReference>
<dbReference type="AlphaFoldDB" id="A0A7Z0QJ03"/>
<dbReference type="Proteomes" id="UP000564836">
    <property type="component" value="Chromosome"/>
</dbReference>
<protein>
    <submittedName>
        <fullName evidence="2">Helix-turn-helix domain-containing protein</fullName>
    </submittedName>
    <submittedName>
        <fullName evidence="1">Helix-turn-helix transcriptional regulator</fullName>
    </submittedName>
</protein>
<dbReference type="CDD" id="cd00093">
    <property type="entry name" value="HTH_XRE"/>
    <property type="match status" value="1"/>
</dbReference>